<dbReference type="InterPro" id="IPR027383">
    <property type="entry name" value="Znf_put"/>
</dbReference>
<reference evidence="2 3" key="1">
    <citation type="journal article" date="2016" name="Nat. Commun.">
        <title>Thousands of microbial genomes shed light on interconnected biogeochemical processes in an aquifer system.</title>
        <authorList>
            <person name="Anantharaman K."/>
            <person name="Brown C.T."/>
            <person name="Hug L.A."/>
            <person name="Sharon I."/>
            <person name="Castelle C.J."/>
            <person name="Probst A.J."/>
            <person name="Thomas B.C."/>
            <person name="Singh A."/>
            <person name="Wilkins M.J."/>
            <person name="Karaoz U."/>
            <person name="Brodie E.L."/>
            <person name="Williams K.H."/>
            <person name="Hubbard S.S."/>
            <person name="Banfield J.F."/>
        </authorList>
    </citation>
    <scope>NUCLEOTIDE SEQUENCE [LARGE SCALE GENOMIC DNA]</scope>
</reference>
<evidence type="ECO:0000313" key="3">
    <source>
        <dbReference type="Proteomes" id="UP000177230"/>
    </source>
</evidence>
<sequence>MPKIISKKAQHHCHRMTAAFSEYLDKDLRKQLCRKLEGHLAECPDCRMYFDTLKRTVTLYRSLEQEPLPKDAEKRLFATIQLARSKSQK</sequence>
<evidence type="ECO:0000259" key="1">
    <source>
        <dbReference type="Pfam" id="PF13490"/>
    </source>
</evidence>
<dbReference type="EMBL" id="MFFM01000042">
    <property type="protein sequence ID" value="OGF09361.1"/>
    <property type="molecule type" value="Genomic_DNA"/>
</dbReference>
<protein>
    <recommendedName>
        <fullName evidence="1">Putative zinc-finger domain-containing protein</fullName>
    </recommendedName>
</protein>
<gene>
    <name evidence="2" type="ORF">A2024_08745</name>
</gene>
<dbReference type="Gene3D" id="1.10.10.1320">
    <property type="entry name" value="Anti-sigma factor, zinc-finger domain"/>
    <property type="match status" value="1"/>
</dbReference>
<name>A0A1F5R623_9BACT</name>
<proteinExistence type="predicted"/>
<comment type="caution">
    <text evidence="2">The sequence shown here is derived from an EMBL/GenBank/DDBJ whole genome shotgun (WGS) entry which is preliminary data.</text>
</comment>
<dbReference type="InterPro" id="IPR041916">
    <property type="entry name" value="Anti_sigma_zinc_sf"/>
</dbReference>
<accession>A0A1F5R623</accession>
<dbReference type="Proteomes" id="UP000177230">
    <property type="component" value="Unassembled WGS sequence"/>
</dbReference>
<dbReference type="AlphaFoldDB" id="A0A1F5R623"/>
<dbReference type="Pfam" id="PF13490">
    <property type="entry name" value="zf-HC2"/>
    <property type="match status" value="1"/>
</dbReference>
<organism evidence="2 3">
    <name type="scientific">Candidatus Edwardsbacteria bacterium GWF2_54_11</name>
    <dbReference type="NCBI Taxonomy" id="1817851"/>
    <lineage>
        <taxon>Bacteria</taxon>
        <taxon>Candidatus Edwardsiibacteriota</taxon>
    </lineage>
</organism>
<evidence type="ECO:0000313" key="2">
    <source>
        <dbReference type="EMBL" id="OGF09361.1"/>
    </source>
</evidence>
<feature type="domain" description="Putative zinc-finger" evidence="1">
    <location>
        <begin position="13"/>
        <end position="47"/>
    </location>
</feature>